<dbReference type="HOGENOM" id="CLU_111045_0_0_11"/>
<organism evidence="1 2">
    <name type="scientific">Corynebacterium callunae DSM 20147</name>
    <dbReference type="NCBI Taxonomy" id="1121353"/>
    <lineage>
        <taxon>Bacteria</taxon>
        <taxon>Bacillati</taxon>
        <taxon>Actinomycetota</taxon>
        <taxon>Actinomycetes</taxon>
        <taxon>Mycobacteriales</taxon>
        <taxon>Corynebacteriaceae</taxon>
        <taxon>Corynebacterium</taxon>
    </lineage>
</organism>
<dbReference type="eggNOG" id="ENOG5032SQM">
    <property type="taxonomic scope" value="Bacteria"/>
</dbReference>
<dbReference type="Pfam" id="PF20373">
    <property type="entry name" value="DUF6668"/>
    <property type="match status" value="1"/>
</dbReference>
<protein>
    <submittedName>
        <fullName evidence="1">Uncharacterized protein</fullName>
    </submittedName>
</protein>
<sequence length="216" mass="23428">MTEPTPAPTPKLVRVSVSHHGGLALASESLADPHQWSPLVWLVGAHGGAGVSTLAHSIAPCGDAGQQWPVHDQFPWCVIVARSTRSGVEAAHDAALQAQVGKAGHCRVLGVILVDDAPGKTPKSVEQKITVVKKVVPMIWRVPYFPQWREVLNDELPVWSPLDDHDDEPQQDHSVARFARKKKAPSVLEAVPAIVQTISQEMIDLAREANSHVKSF</sequence>
<dbReference type="RefSeq" id="WP_015453143.1">
    <property type="nucleotide sequence ID" value="NC_020553.1"/>
</dbReference>
<proteinExistence type="predicted"/>
<dbReference type="KEGG" id="ccn:H924_13465"/>
<gene>
    <name evidence="1" type="ORF">H924_13465</name>
</gene>
<evidence type="ECO:0000313" key="1">
    <source>
        <dbReference type="EMBL" id="AGG68082.1"/>
    </source>
</evidence>
<dbReference type="InterPro" id="IPR046609">
    <property type="entry name" value="DUF6668"/>
</dbReference>
<dbReference type="PATRIC" id="fig|1121353.3.peg.2716"/>
<evidence type="ECO:0000313" key="2">
    <source>
        <dbReference type="Proteomes" id="UP000011760"/>
    </source>
</evidence>
<dbReference type="OrthoDB" id="4549550at2"/>
<name>M1UWK3_9CORY</name>
<accession>M1UWK3</accession>
<geneLocation type="plasmid" evidence="1 2">
    <name>pCC2</name>
</geneLocation>
<reference evidence="1 2" key="1">
    <citation type="submission" date="2013-02" db="EMBL/GenBank/DDBJ databases">
        <title>The complete genome sequence of Corynebacterium callunae DSM 20147.</title>
        <authorList>
            <person name="Ruckert C."/>
            <person name="Albersmeier A."/>
            <person name="Kalinowski J."/>
        </authorList>
    </citation>
    <scope>NUCLEOTIDE SEQUENCE [LARGE SCALE GENOMIC DNA]</scope>
    <source>
        <strain evidence="1 2">DSM 20147</strain>
        <plasmid evidence="1 2">pCC2</plasmid>
    </source>
</reference>
<dbReference type="Proteomes" id="UP000011760">
    <property type="component" value="Plasmid pCC2"/>
</dbReference>
<dbReference type="AlphaFoldDB" id="M1UWK3"/>
<keyword evidence="2" id="KW-1185">Reference proteome</keyword>
<dbReference type="EMBL" id="CP004356">
    <property type="protein sequence ID" value="AGG68082.1"/>
    <property type="molecule type" value="Genomic_DNA"/>
</dbReference>
<keyword evidence="1" id="KW-0614">Plasmid</keyword>